<sequence length="329" mass="35486">MKTGIFFLIAMCVLFTAIASSAQNPSASLKPAAEVTLAPTKPTTTTPKPTTTKPKPTTTTPKPTTTTPKPTTKPPKPTTTTPKPTTTTPKPKPTTTTPKPKPTTTTPKPTTPKPTTTTPKPTPVPGPTPPTNTTMGNYNYTEGGTLYVMAQMALQIRVNDSKAGGVFTLQPVKTTPSAVIAKDSVSFTLKFKEGRIVFDFTRNTTSKAVYVKSLDLSLNYAFIKGVKKLYTAKNGSVELFKAAIGHSYVCRNESIFLGNQIYLDVTQDKVQAFNFTAKNQFGPIDPCKADKQDYTVAIAVGIVLLILIIIVILAYACSRRRRSDGYQSL</sequence>
<keyword evidence="4" id="KW-0967">Endosome</keyword>
<dbReference type="PROSITE" id="PS51407">
    <property type="entry name" value="LAMP_3"/>
    <property type="match status" value="1"/>
</dbReference>
<comment type="caution">
    <text evidence="8">Lacks conserved residue(s) required for the propagation of feature annotation.</text>
</comment>
<keyword evidence="6 8" id="KW-0472">Membrane</keyword>
<keyword evidence="13" id="KW-1185">Reference proteome</keyword>
<evidence type="ECO:0000256" key="9">
    <source>
        <dbReference type="SAM" id="MobiDB-lite"/>
    </source>
</evidence>
<evidence type="ECO:0000256" key="4">
    <source>
        <dbReference type="ARBA" id="ARBA00022753"/>
    </source>
</evidence>
<feature type="compositionally biased region" description="Low complexity" evidence="9">
    <location>
        <begin position="78"/>
        <end position="119"/>
    </location>
</feature>
<dbReference type="AlphaFoldDB" id="A0A6P3W6W6"/>
<evidence type="ECO:0000256" key="8">
    <source>
        <dbReference type="PROSITE-ProRule" id="PRU00740"/>
    </source>
</evidence>
<keyword evidence="3 11" id="KW-0732">Signal</keyword>
<dbReference type="PANTHER" id="PTHR11506">
    <property type="entry name" value="LYSOSOME-ASSOCIATED MEMBRANE GLYCOPROTEIN"/>
    <property type="match status" value="1"/>
</dbReference>
<dbReference type="Gene3D" id="2.40.160.110">
    <property type="match status" value="1"/>
</dbReference>
<keyword evidence="5 10" id="KW-1133">Transmembrane helix</keyword>
<dbReference type="GO" id="GO:0005765">
    <property type="term" value="C:lysosomal membrane"/>
    <property type="evidence" value="ECO:0007669"/>
    <property type="project" value="UniProtKB-SubCell"/>
</dbReference>
<feature type="disulfide bond" evidence="8">
    <location>
        <begin position="250"/>
        <end position="287"/>
    </location>
</feature>
<feature type="transmembrane region" description="Helical" evidence="10">
    <location>
        <begin position="294"/>
        <end position="317"/>
    </location>
</feature>
<feature type="compositionally biased region" description="Pro residues" evidence="9">
    <location>
        <begin position="120"/>
        <end position="130"/>
    </location>
</feature>
<dbReference type="GO" id="GO:0005886">
    <property type="term" value="C:plasma membrane"/>
    <property type="evidence" value="ECO:0007669"/>
    <property type="project" value="TreeGrafter"/>
</dbReference>
<dbReference type="GO" id="GO:0072594">
    <property type="term" value="P:establishment of protein localization to organelle"/>
    <property type="evidence" value="ECO:0007669"/>
    <property type="project" value="TreeGrafter"/>
</dbReference>
<evidence type="ECO:0000313" key="14">
    <source>
        <dbReference type="RefSeq" id="XP_012690910.2"/>
    </source>
</evidence>
<keyword evidence="2 8" id="KW-0812">Transmembrane</keyword>
<dbReference type="InterPro" id="IPR048528">
    <property type="entry name" value="Lamp2-like_luminal"/>
</dbReference>
<evidence type="ECO:0000256" key="1">
    <source>
        <dbReference type="ARBA" id="ARBA00004530"/>
    </source>
</evidence>
<dbReference type="PANTHER" id="PTHR11506:SF2">
    <property type="entry name" value="MACROSIALIN"/>
    <property type="match status" value="1"/>
</dbReference>
<evidence type="ECO:0000259" key="12">
    <source>
        <dbReference type="Pfam" id="PF01299"/>
    </source>
</evidence>
<evidence type="ECO:0000313" key="13">
    <source>
        <dbReference type="Proteomes" id="UP000515152"/>
    </source>
</evidence>
<dbReference type="InterPro" id="IPR002000">
    <property type="entry name" value="Lysosome-assoc_membr_glycop"/>
</dbReference>
<comment type="subcellular location">
    <subcellularLocation>
        <location evidence="1">Endosome membrane</location>
        <topology evidence="1">Single-pass type I membrane protein</topology>
    </subcellularLocation>
    <subcellularLocation>
        <location evidence="8">Lysosome membrane</location>
        <topology evidence="8">Single-pass type I membrane protein</topology>
    </subcellularLocation>
</comment>
<keyword evidence="8" id="KW-1015">Disulfide bond</keyword>
<organism evidence="13 14">
    <name type="scientific">Clupea harengus</name>
    <name type="common">Atlantic herring</name>
    <dbReference type="NCBI Taxonomy" id="7950"/>
    <lineage>
        <taxon>Eukaryota</taxon>
        <taxon>Metazoa</taxon>
        <taxon>Chordata</taxon>
        <taxon>Craniata</taxon>
        <taxon>Vertebrata</taxon>
        <taxon>Euteleostomi</taxon>
        <taxon>Actinopterygii</taxon>
        <taxon>Neopterygii</taxon>
        <taxon>Teleostei</taxon>
        <taxon>Clupei</taxon>
        <taxon>Clupeiformes</taxon>
        <taxon>Clupeoidei</taxon>
        <taxon>Clupeidae</taxon>
        <taxon>Clupea</taxon>
    </lineage>
</organism>
<evidence type="ECO:0000256" key="11">
    <source>
        <dbReference type="SAM" id="SignalP"/>
    </source>
</evidence>
<gene>
    <name evidence="14" type="primary">cd68</name>
</gene>
<feature type="compositionally biased region" description="Low complexity" evidence="9">
    <location>
        <begin position="39"/>
        <end position="70"/>
    </location>
</feature>
<dbReference type="OrthoDB" id="9428839at2759"/>
<feature type="chain" id="PRO_5027596799" evidence="11">
    <location>
        <begin position="23"/>
        <end position="329"/>
    </location>
</feature>
<reference evidence="14" key="1">
    <citation type="submission" date="2025-08" db="UniProtKB">
        <authorList>
            <consortium name="RefSeq"/>
        </authorList>
    </citation>
    <scope>IDENTIFICATION</scope>
</reference>
<dbReference type="CTD" id="968"/>
<evidence type="ECO:0000256" key="7">
    <source>
        <dbReference type="ARBA" id="ARBA00023180"/>
    </source>
</evidence>
<feature type="domain" description="Lysosome-associated membrane glycoprotein 2-like luminal" evidence="12">
    <location>
        <begin position="134"/>
        <end position="275"/>
    </location>
</feature>
<dbReference type="Pfam" id="PF01299">
    <property type="entry name" value="Lamp2-like_luminal"/>
    <property type="match status" value="1"/>
</dbReference>
<evidence type="ECO:0000256" key="2">
    <source>
        <dbReference type="ARBA" id="ARBA00022692"/>
    </source>
</evidence>
<protein>
    <submittedName>
        <fullName evidence="14">Macrosialin</fullName>
    </submittedName>
</protein>
<proteinExistence type="inferred from homology"/>
<dbReference type="KEGG" id="char:105907175"/>
<evidence type="ECO:0000256" key="10">
    <source>
        <dbReference type="SAM" id="Phobius"/>
    </source>
</evidence>
<dbReference type="GO" id="GO:0031902">
    <property type="term" value="C:late endosome membrane"/>
    <property type="evidence" value="ECO:0007669"/>
    <property type="project" value="TreeGrafter"/>
</dbReference>
<feature type="region of interest" description="Disordered" evidence="9">
    <location>
        <begin position="33"/>
        <end position="136"/>
    </location>
</feature>
<evidence type="ECO:0000256" key="5">
    <source>
        <dbReference type="ARBA" id="ARBA00022989"/>
    </source>
</evidence>
<dbReference type="GeneID" id="105907175"/>
<accession>A0A6P3W6W6</accession>
<keyword evidence="8" id="KW-0458">Lysosome</keyword>
<dbReference type="RefSeq" id="XP_012690910.2">
    <property type="nucleotide sequence ID" value="XM_012835456.3"/>
</dbReference>
<evidence type="ECO:0000256" key="3">
    <source>
        <dbReference type="ARBA" id="ARBA00022729"/>
    </source>
</evidence>
<comment type="similarity">
    <text evidence="8">Belongs to the LAMP family.</text>
</comment>
<evidence type="ECO:0000256" key="6">
    <source>
        <dbReference type="ARBA" id="ARBA00023136"/>
    </source>
</evidence>
<dbReference type="Proteomes" id="UP000515152">
    <property type="component" value="Chromosome 18"/>
</dbReference>
<dbReference type="PRINTS" id="PR00336">
    <property type="entry name" value="LYSASSOCTDMP"/>
</dbReference>
<feature type="signal peptide" evidence="11">
    <location>
        <begin position="1"/>
        <end position="22"/>
    </location>
</feature>
<name>A0A6P3W6W6_CLUHA</name>
<keyword evidence="7" id="KW-0325">Glycoprotein</keyword>